<protein>
    <recommendedName>
        <fullName evidence="2">Glycosyl transferase CAP10 domain-containing protein</fullName>
    </recommendedName>
</protein>
<dbReference type="Proteomes" id="UP000720189">
    <property type="component" value="Unassembled WGS sequence"/>
</dbReference>
<sequence length="825" mass="93363">MGMAPLNVVDPVVGSATAAVVFTTLSQYVPSRRLELCSEIVCWAVLPFLCRYTALPSTRASSPLLNDPQKRHSSLSQWLVALGIVAAAFYRAESNTISFYMKPFLTPLLLTMRTYFQSSMSSDSASTSPLIRTIKGTTLVAVLSVFSLSNGDLFGSLISIILVASLFVVYSILIPDFKVRILSLSSVDIETNIKAIAGRTIILLLASLAFQNLVLGPPNGDLILVFFTGLVKALSWFFTIQTARQASWCIATTIGTFALACTRNPFSQTSQLQALSHATISTLTLYQTTQLLPKQSKGKLFLWSCLSASVLPYLFNEYMIHDASSSASASFTSQSHPIELLAQEVKSVFESKLRNQSRTYFAAVRQYKQQYGLDPPPGFEVWFQFARKHESSIIDDFDMIHTAISPFLKMSGKEVSEMIGKVYKTPQSEVWLCEFSGKTAKTKCRHPSRSYDRHYSFLFDKLLWNLPGVLPDVKFLINHFDEPRVVIPKTDHVDKAVRLKDMSMKPTWDALTRSCPSHKTYRDDQFSLETFGLPFVKDHFSESDLCKHPEYKEMHGAFISPKTFRLIQGMAPVLSTGAFSTMGDILFPSPAYVEEEFQYDKTHDIPWSEKTNNLYWTGSTTGGYALDDQWRNHQRQRFVTVAQNLGYQQHTYLREKDGVISTVKSWFLNGRLYDVGFTRIFQCDRKFCRDQSTFFNVKSWADKDAAFQSKLAFDLDGNGISGRYYKLLSSNTLPLKQALLREWHDERLVPWVHYIPVSQSLEELPELVNYLTLTEAGQKLAEEVARQGSEWMTKAVREVDMTIYTWRLLLELARLQDPTRKATGG</sequence>
<keyword evidence="1" id="KW-1133">Transmembrane helix</keyword>
<evidence type="ECO:0000259" key="2">
    <source>
        <dbReference type="SMART" id="SM00672"/>
    </source>
</evidence>
<proteinExistence type="predicted"/>
<dbReference type="OrthoDB" id="202415at2759"/>
<reference evidence="3" key="1">
    <citation type="journal article" date="2021" name="Nat. Commun.">
        <title>Genetic determinants of endophytism in the Arabidopsis root mycobiome.</title>
        <authorList>
            <person name="Mesny F."/>
            <person name="Miyauchi S."/>
            <person name="Thiergart T."/>
            <person name="Pickel B."/>
            <person name="Atanasova L."/>
            <person name="Karlsson M."/>
            <person name="Huettel B."/>
            <person name="Barry K.W."/>
            <person name="Haridas S."/>
            <person name="Chen C."/>
            <person name="Bauer D."/>
            <person name="Andreopoulos W."/>
            <person name="Pangilinan J."/>
            <person name="LaButti K."/>
            <person name="Riley R."/>
            <person name="Lipzen A."/>
            <person name="Clum A."/>
            <person name="Drula E."/>
            <person name="Henrissat B."/>
            <person name="Kohler A."/>
            <person name="Grigoriev I.V."/>
            <person name="Martin F.M."/>
            <person name="Hacquard S."/>
        </authorList>
    </citation>
    <scope>NUCLEOTIDE SEQUENCE</scope>
    <source>
        <strain evidence="3">MPI-CAGE-AT-0023</strain>
    </source>
</reference>
<feature type="transmembrane region" description="Helical" evidence="1">
    <location>
        <begin position="153"/>
        <end position="175"/>
    </location>
</feature>
<keyword evidence="1" id="KW-0812">Transmembrane</keyword>
<dbReference type="PANTHER" id="PTHR12203">
    <property type="entry name" value="KDEL LYS-ASP-GLU-LEU CONTAINING - RELATED"/>
    <property type="match status" value="1"/>
</dbReference>
<dbReference type="RefSeq" id="XP_046055898.1">
    <property type="nucleotide sequence ID" value="XM_046186325.1"/>
</dbReference>
<dbReference type="EMBL" id="JAGMUX010000001">
    <property type="protein sequence ID" value="KAH7269130.1"/>
    <property type="molecule type" value="Genomic_DNA"/>
</dbReference>
<dbReference type="GeneID" id="70216279"/>
<keyword evidence="4" id="KW-1185">Reference proteome</keyword>
<dbReference type="InterPro" id="IPR051091">
    <property type="entry name" value="O-Glucosyltr/Glycosyltrsf_90"/>
</dbReference>
<dbReference type="AlphaFoldDB" id="A0A9P9KUV5"/>
<gene>
    <name evidence="3" type="ORF">BKA55DRAFT_495932</name>
</gene>
<dbReference type="InterPro" id="IPR006598">
    <property type="entry name" value="CAP10"/>
</dbReference>
<feature type="transmembrane region" description="Helical" evidence="1">
    <location>
        <begin position="196"/>
        <end position="216"/>
    </location>
</feature>
<name>A0A9P9KUV5_FUSRE</name>
<evidence type="ECO:0000313" key="4">
    <source>
        <dbReference type="Proteomes" id="UP000720189"/>
    </source>
</evidence>
<comment type="caution">
    <text evidence="3">The sequence shown here is derived from an EMBL/GenBank/DDBJ whole genome shotgun (WGS) entry which is preliminary data.</text>
</comment>
<dbReference type="SMART" id="SM00672">
    <property type="entry name" value="CAP10"/>
    <property type="match status" value="1"/>
</dbReference>
<evidence type="ECO:0000313" key="3">
    <source>
        <dbReference type="EMBL" id="KAH7269130.1"/>
    </source>
</evidence>
<accession>A0A9P9KUV5</accession>
<organism evidence="3 4">
    <name type="scientific">Fusarium redolens</name>
    <dbReference type="NCBI Taxonomy" id="48865"/>
    <lineage>
        <taxon>Eukaryota</taxon>
        <taxon>Fungi</taxon>
        <taxon>Dikarya</taxon>
        <taxon>Ascomycota</taxon>
        <taxon>Pezizomycotina</taxon>
        <taxon>Sordariomycetes</taxon>
        <taxon>Hypocreomycetidae</taxon>
        <taxon>Hypocreales</taxon>
        <taxon>Nectriaceae</taxon>
        <taxon>Fusarium</taxon>
        <taxon>Fusarium redolens species complex</taxon>
    </lineage>
</organism>
<dbReference type="PANTHER" id="PTHR12203:SF61">
    <property type="entry name" value="CAPSULE PROTEIN"/>
    <property type="match status" value="1"/>
</dbReference>
<feature type="domain" description="Glycosyl transferase CAP10" evidence="2">
    <location>
        <begin position="527"/>
        <end position="819"/>
    </location>
</feature>
<dbReference type="Pfam" id="PF05686">
    <property type="entry name" value="Glyco_transf_90"/>
    <property type="match status" value="1"/>
</dbReference>
<evidence type="ECO:0000256" key="1">
    <source>
        <dbReference type="SAM" id="Phobius"/>
    </source>
</evidence>
<keyword evidence="1" id="KW-0472">Membrane</keyword>